<dbReference type="InterPro" id="IPR007527">
    <property type="entry name" value="Znf_SWIM"/>
</dbReference>
<protein>
    <submittedName>
        <fullName evidence="4">Uncharacterized protein LOC106156821</fullName>
    </submittedName>
</protein>
<keyword evidence="1" id="KW-0862">Zinc</keyword>
<evidence type="ECO:0000256" key="1">
    <source>
        <dbReference type="PROSITE-ProRule" id="PRU00325"/>
    </source>
</evidence>
<dbReference type="GO" id="GO:0008270">
    <property type="term" value="F:zinc ion binding"/>
    <property type="evidence" value="ECO:0007669"/>
    <property type="project" value="UniProtKB-KW"/>
</dbReference>
<accession>A0A1S3HNU4</accession>
<dbReference type="InterPro" id="IPR011335">
    <property type="entry name" value="Restrct_endonuc-II-like"/>
</dbReference>
<sequence>MHDPMTQFQSEARWANKAMEATCSTRDLSVMPEISFGFVESYVRRHVASLGEKNLNKGFKYFSEQYVHNIKLFSTTEGCRITAGCHRSMKKSESPHTMEIYLQNIPLDVTFAKCTCPIGLSKSCGHVTATLYQLAHYSSLKLSAVPTDIVKTSMRQTWHEPRGQKIRGAEVSCLEFRGYNRLDPKKETSTIKSTLSNPVRTKLPSIVDIKDKLRDKHADFLLLSVIPDITLPSVPTKYGSKIKGSVISYQQKQHSDYILNLYDTEDFPSLPCNDHMVNVYAAVMDKEKSAKLGTLAVSKEEASVIEEETRLQSTDPKWHNVRRERITASKAGEVITRRKDFEKLAERWKSGRTVVTSAMKHGIASECLAAQAYVDKLDQNVNLYPCGIVVSPTASWLAASPDRKVYRPNRTPPFGLLEIKCPVTGSVLELDYLKKNEAGILLLKKRHNYYRQVVMQLACTGLEWCDFFVWTENDSHLETIYFDQVEWQEMKDKLDMFFFNYLL</sequence>
<dbReference type="CDD" id="cd22343">
    <property type="entry name" value="PDDEXK_lambda_exonuclease-like"/>
    <property type="match status" value="1"/>
</dbReference>
<dbReference type="AlphaFoldDB" id="A0A1S3HNU4"/>
<dbReference type="PANTHER" id="PTHR46609">
    <property type="entry name" value="EXONUCLEASE, PHAGE-TYPE/RECB, C-TERMINAL DOMAIN-CONTAINING PROTEIN"/>
    <property type="match status" value="1"/>
</dbReference>
<gene>
    <name evidence="4" type="primary">LOC106156821</name>
</gene>
<dbReference type="Gene3D" id="3.90.320.10">
    <property type="match status" value="1"/>
</dbReference>
<organism evidence="3 4">
    <name type="scientific">Lingula anatina</name>
    <name type="common">Brachiopod</name>
    <name type="synonym">Lingula unguis</name>
    <dbReference type="NCBI Taxonomy" id="7574"/>
    <lineage>
        <taxon>Eukaryota</taxon>
        <taxon>Metazoa</taxon>
        <taxon>Spiralia</taxon>
        <taxon>Lophotrochozoa</taxon>
        <taxon>Brachiopoda</taxon>
        <taxon>Linguliformea</taxon>
        <taxon>Lingulata</taxon>
        <taxon>Lingulida</taxon>
        <taxon>Linguloidea</taxon>
        <taxon>Lingulidae</taxon>
        <taxon>Lingula</taxon>
    </lineage>
</organism>
<dbReference type="InterPro" id="IPR019080">
    <property type="entry name" value="YqaJ_viral_recombinase"/>
</dbReference>
<keyword evidence="1" id="KW-0479">Metal-binding</keyword>
<name>A0A1S3HNU4_LINAN</name>
<dbReference type="Pfam" id="PF09588">
    <property type="entry name" value="YqaJ"/>
    <property type="match status" value="1"/>
</dbReference>
<dbReference type="OrthoDB" id="6040728at2759"/>
<keyword evidence="3" id="KW-1185">Reference proteome</keyword>
<evidence type="ECO:0000313" key="4">
    <source>
        <dbReference type="RefSeq" id="XP_013387705.1"/>
    </source>
</evidence>
<dbReference type="InParanoid" id="A0A1S3HNU4"/>
<dbReference type="InterPro" id="IPR011604">
    <property type="entry name" value="PDDEXK-like_dom_sf"/>
</dbReference>
<dbReference type="PROSITE" id="PS50966">
    <property type="entry name" value="ZF_SWIM"/>
    <property type="match status" value="1"/>
</dbReference>
<dbReference type="InterPro" id="IPR051703">
    <property type="entry name" value="NF-kappa-B_Signaling_Reg"/>
</dbReference>
<evidence type="ECO:0000313" key="3">
    <source>
        <dbReference type="Proteomes" id="UP000085678"/>
    </source>
</evidence>
<dbReference type="PANTHER" id="PTHR46609:SF8">
    <property type="entry name" value="YQAJ VIRAL RECOMBINASE DOMAIN-CONTAINING PROTEIN"/>
    <property type="match status" value="1"/>
</dbReference>
<dbReference type="SUPFAM" id="SSF52980">
    <property type="entry name" value="Restriction endonuclease-like"/>
    <property type="match status" value="1"/>
</dbReference>
<evidence type="ECO:0000259" key="2">
    <source>
        <dbReference type="PROSITE" id="PS50966"/>
    </source>
</evidence>
<dbReference type="Proteomes" id="UP000085678">
    <property type="component" value="Unplaced"/>
</dbReference>
<dbReference type="GO" id="GO:0006281">
    <property type="term" value="P:DNA repair"/>
    <property type="evidence" value="ECO:0007669"/>
    <property type="project" value="UniProtKB-ARBA"/>
</dbReference>
<dbReference type="GeneID" id="106156821"/>
<proteinExistence type="predicted"/>
<feature type="domain" description="SWIM-type" evidence="2">
    <location>
        <begin position="101"/>
        <end position="135"/>
    </location>
</feature>
<dbReference type="RefSeq" id="XP_013387705.1">
    <property type="nucleotide sequence ID" value="XM_013532251.1"/>
</dbReference>
<keyword evidence="1" id="KW-0863">Zinc-finger</keyword>
<reference evidence="4" key="1">
    <citation type="submission" date="2025-08" db="UniProtKB">
        <authorList>
            <consortium name="RefSeq"/>
        </authorList>
    </citation>
    <scope>IDENTIFICATION</scope>
    <source>
        <tissue evidence="4">Gonads</tissue>
    </source>
</reference>
<dbReference type="KEGG" id="lak:106156821"/>